<dbReference type="PANTHER" id="PTHR13664">
    <property type="entry name" value="BECLIN 1-ASSOCIATED AUTOPHAGY-RELATED KEY REGULATOR"/>
    <property type="match status" value="1"/>
</dbReference>
<dbReference type="GO" id="GO:0005776">
    <property type="term" value="C:autophagosome"/>
    <property type="evidence" value="ECO:0007669"/>
    <property type="project" value="TreeGrafter"/>
</dbReference>
<feature type="coiled-coil region" evidence="1">
    <location>
        <begin position="135"/>
        <end position="176"/>
    </location>
</feature>
<dbReference type="GO" id="GO:0043495">
    <property type="term" value="F:protein-membrane adaptor activity"/>
    <property type="evidence" value="ECO:0007669"/>
    <property type="project" value="TreeGrafter"/>
</dbReference>
<dbReference type="GO" id="GO:0000045">
    <property type="term" value="P:autophagosome assembly"/>
    <property type="evidence" value="ECO:0007669"/>
    <property type="project" value="TreeGrafter"/>
</dbReference>
<dbReference type="EMBL" id="PDUG01000001">
    <property type="protein sequence ID" value="PIC50459.1"/>
    <property type="molecule type" value="Genomic_DNA"/>
</dbReference>
<evidence type="ECO:0000313" key="2">
    <source>
        <dbReference type="EMBL" id="PIC50459.1"/>
    </source>
</evidence>
<comment type="caution">
    <text evidence="2">The sequence shown here is derived from an EMBL/GenBank/DDBJ whole genome shotgun (WGS) entry which is preliminary data.</text>
</comment>
<dbReference type="PANTHER" id="PTHR13664:SF0">
    <property type="entry name" value="BECLIN 1-ASSOCIATED AUTOPHAGY-RELATED KEY REGULATOR"/>
    <property type="match status" value="1"/>
</dbReference>
<dbReference type="GO" id="GO:0016240">
    <property type="term" value="P:autophagosome membrane docking"/>
    <property type="evidence" value="ECO:0007669"/>
    <property type="project" value="TreeGrafter"/>
</dbReference>
<proteinExistence type="predicted"/>
<keyword evidence="3" id="KW-1185">Reference proteome</keyword>
<evidence type="ECO:0000313" key="3">
    <source>
        <dbReference type="Proteomes" id="UP000230233"/>
    </source>
</evidence>
<dbReference type="GO" id="GO:0009267">
    <property type="term" value="P:cellular response to starvation"/>
    <property type="evidence" value="ECO:0007669"/>
    <property type="project" value="TreeGrafter"/>
</dbReference>
<protein>
    <submittedName>
        <fullName evidence="2">Uncharacterized protein</fullName>
    </submittedName>
</protein>
<name>A0A2G5VFA5_9PELO</name>
<organism evidence="2 3">
    <name type="scientific">Caenorhabditis nigoni</name>
    <dbReference type="NCBI Taxonomy" id="1611254"/>
    <lineage>
        <taxon>Eukaryota</taxon>
        <taxon>Metazoa</taxon>
        <taxon>Ecdysozoa</taxon>
        <taxon>Nematoda</taxon>
        <taxon>Chromadorea</taxon>
        <taxon>Rhabditida</taxon>
        <taxon>Rhabditina</taxon>
        <taxon>Rhabditomorpha</taxon>
        <taxon>Rhabditoidea</taxon>
        <taxon>Rhabditidae</taxon>
        <taxon>Peloderinae</taxon>
        <taxon>Caenorhabditis</taxon>
    </lineage>
</organism>
<dbReference type="GO" id="GO:0097629">
    <property type="term" value="C:extrinsic component of omegasome membrane"/>
    <property type="evidence" value="ECO:0007669"/>
    <property type="project" value="TreeGrafter"/>
</dbReference>
<keyword evidence="1" id="KW-0175">Coiled coil</keyword>
<reference evidence="3" key="1">
    <citation type="submission" date="2017-10" db="EMBL/GenBank/DDBJ databases">
        <title>Rapid genome shrinkage in a self-fertile nematode reveals novel sperm competition proteins.</title>
        <authorList>
            <person name="Yin D."/>
            <person name="Schwarz E.M."/>
            <person name="Thomas C.G."/>
            <person name="Felde R.L."/>
            <person name="Korf I.F."/>
            <person name="Cutter A.D."/>
            <person name="Schartner C.M."/>
            <person name="Ralston E.J."/>
            <person name="Meyer B.J."/>
            <person name="Haag E.S."/>
        </authorList>
    </citation>
    <scope>NUCLEOTIDE SEQUENCE [LARGE SCALE GENOMIC DNA]</scope>
    <source>
        <strain evidence="3">JU1422</strain>
    </source>
</reference>
<evidence type="ECO:0000256" key="1">
    <source>
        <dbReference type="SAM" id="Coils"/>
    </source>
</evidence>
<dbReference type="OrthoDB" id="5863900at2759"/>
<accession>A0A2G5VFA5</accession>
<dbReference type="AlphaFoldDB" id="A0A2G5VFA5"/>
<dbReference type="STRING" id="1611254.A0A2G5VFA5"/>
<gene>
    <name evidence="2" type="primary">Cni-epg-8</name>
    <name evidence="2" type="synonym">Cnig_chr_I.g1344</name>
    <name evidence="2" type="ORF">B9Z55_001344</name>
</gene>
<dbReference type="GO" id="GO:0097632">
    <property type="term" value="C:extrinsic component of phagophore assembly site membrane"/>
    <property type="evidence" value="ECO:0007669"/>
    <property type="project" value="TreeGrafter"/>
</dbReference>
<dbReference type="GO" id="GO:0035014">
    <property type="term" value="F:phosphatidylinositol 3-kinase regulator activity"/>
    <property type="evidence" value="ECO:0007669"/>
    <property type="project" value="TreeGrafter"/>
</dbReference>
<dbReference type="Proteomes" id="UP000230233">
    <property type="component" value="Chromosome I"/>
</dbReference>
<dbReference type="GO" id="GO:0035032">
    <property type="term" value="C:phosphatidylinositol 3-kinase complex, class III"/>
    <property type="evidence" value="ECO:0007669"/>
    <property type="project" value="TreeGrafter"/>
</dbReference>
<sequence length="431" mass="49093">MDSLRATESKSSPVVLHRIRRHSHTVTGVPIPGIAADGIGSPTDHAHTPPGVLTKIDTIQTKKSSIGGSGGVLTAQFSGDQRRMICKNCNKKINCWCKKCTLEKLKLYSRRENITQRFEEKERLQSEILRIIEPTESLKEQITQKEENLMKLRVAVESAKMRIAMKQNEVNKLDAAQQHKPAQFETVFNSQTNFLARAKVKKEEKAVVLAKIEDEIAKKRRQYCIHACHIFPVQVYDVNVESVALKSKNSKNWAVVNDSELQTGLRIAIRNSYINDKLRAKLANQLSNGTITLPLELHPPFAAFTNTLQLVHLLSVIFNFRPPETLSHHDLCIRERWTKESLNRDWSTLCDAVIYLCVFIGMPPAKLKYIDPHHNLIALASFVVNDYNNIIRIGSRPMCDLSEVHAMIEAQRPEDYSKKDELDESWTFVDY</sequence>
<dbReference type="GO" id="GO:0000423">
    <property type="term" value="P:mitophagy"/>
    <property type="evidence" value="ECO:0007669"/>
    <property type="project" value="TreeGrafter"/>
</dbReference>